<reference evidence="3 4" key="1">
    <citation type="submission" date="2016-10" db="EMBL/GenBank/DDBJ databases">
        <authorList>
            <person name="de Groot N.N."/>
        </authorList>
    </citation>
    <scope>NUCLEOTIDE SEQUENCE [LARGE SCALE GENOMIC DNA]</scope>
    <source>
        <strain evidence="3 4">SLAS-1</strain>
    </source>
</reference>
<sequence>MSEDKFSNKKSKGILDGIKEGPKSAEKKENDLAEKARKRNRVKRTYSLREDILEKLEELAKKHENINKSEIVEIALEELYEKYA</sequence>
<dbReference type="GO" id="GO:0006355">
    <property type="term" value="P:regulation of DNA-templated transcription"/>
    <property type="evidence" value="ECO:0007669"/>
    <property type="project" value="InterPro"/>
</dbReference>
<feature type="compositionally biased region" description="Basic and acidic residues" evidence="1">
    <location>
        <begin position="17"/>
        <end position="35"/>
    </location>
</feature>
<evidence type="ECO:0000259" key="2">
    <source>
        <dbReference type="Pfam" id="PF01402"/>
    </source>
</evidence>
<gene>
    <name evidence="3" type="ORF">SAMN04488692_12429</name>
</gene>
<proteinExistence type="predicted"/>
<dbReference type="Proteomes" id="UP000199476">
    <property type="component" value="Unassembled WGS sequence"/>
</dbReference>
<dbReference type="InterPro" id="IPR013321">
    <property type="entry name" value="Arc_rbn_hlx_hlx"/>
</dbReference>
<organism evidence="3 4">
    <name type="scientific">Halarsenatibacter silvermanii</name>
    <dbReference type="NCBI Taxonomy" id="321763"/>
    <lineage>
        <taxon>Bacteria</taxon>
        <taxon>Bacillati</taxon>
        <taxon>Bacillota</taxon>
        <taxon>Clostridia</taxon>
        <taxon>Halanaerobiales</taxon>
        <taxon>Halarsenatibacteraceae</taxon>
        <taxon>Halarsenatibacter</taxon>
    </lineage>
</organism>
<protein>
    <submittedName>
        <fullName evidence="3">Ribbon-helix-helix protein, copG family</fullName>
    </submittedName>
</protein>
<dbReference type="Gene3D" id="1.10.1220.10">
    <property type="entry name" value="Met repressor-like"/>
    <property type="match status" value="1"/>
</dbReference>
<dbReference type="AlphaFoldDB" id="A0A1G9RW76"/>
<name>A0A1G9RW76_9FIRM</name>
<dbReference type="RefSeq" id="WP_089761609.1">
    <property type="nucleotide sequence ID" value="NZ_FNGO01000024.1"/>
</dbReference>
<dbReference type="Pfam" id="PF01402">
    <property type="entry name" value="RHH_1"/>
    <property type="match status" value="1"/>
</dbReference>
<evidence type="ECO:0000313" key="4">
    <source>
        <dbReference type="Proteomes" id="UP000199476"/>
    </source>
</evidence>
<dbReference type="InterPro" id="IPR002145">
    <property type="entry name" value="CopG"/>
</dbReference>
<feature type="region of interest" description="Disordered" evidence="1">
    <location>
        <begin position="1"/>
        <end position="40"/>
    </location>
</feature>
<feature type="domain" description="Ribbon-helix-helix protein CopG" evidence="2">
    <location>
        <begin position="47"/>
        <end position="83"/>
    </location>
</feature>
<dbReference type="EMBL" id="FNGO01000024">
    <property type="protein sequence ID" value="SDM27481.1"/>
    <property type="molecule type" value="Genomic_DNA"/>
</dbReference>
<evidence type="ECO:0000313" key="3">
    <source>
        <dbReference type="EMBL" id="SDM27481.1"/>
    </source>
</evidence>
<evidence type="ECO:0000256" key="1">
    <source>
        <dbReference type="SAM" id="MobiDB-lite"/>
    </source>
</evidence>
<keyword evidence="4" id="KW-1185">Reference proteome</keyword>
<accession>A0A1G9RW76</accession>